<evidence type="ECO:0000313" key="2">
    <source>
        <dbReference type="Proteomes" id="UP000827976"/>
    </source>
</evidence>
<accession>A0ACB7V453</accession>
<name>A0ACB7V453_DIOAL</name>
<proteinExistence type="predicted"/>
<evidence type="ECO:0000313" key="1">
    <source>
        <dbReference type="EMBL" id="KAH7668295.1"/>
    </source>
</evidence>
<dbReference type="EMBL" id="CM037021">
    <property type="protein sequence ID" value="KAH7668295.1"/>
    <property type="molecule type" value="Genomic_DNA"/>
</dbReference>
<protein>
    <submittedName>
        <fullName evidence="1">Uncharacterized protein</fullName>
    </submittedName>
</protein>
<keyword evidence="2" id="KW-1185">Reference proteome</keyword>
<organism evidence="1 2">
    <name type="scientific">Dioscorea alata</name>
    <name type="common">Purple yam</name>
    <dbReference type="NCBI Taxonomy" id="55571"/>
    <lineage>
        <taxon>Eukaryota</taxon>
        <taxon>Viridiplantae</taxon>
        <taxon>Streptophyta</taxon>
        <taxon>Embryophyta</taxon>
        <taxon>Tracheophyta</taxon>
        <taxon>Spermatophyta</taxon>
        <taxon>Magnoliopsida</taxon>
        <taxon>Liliopsida</taxon>
        <taxon>Dioscoreales</taxon>
        <taxon>Dioscoreaceae</taxon>
        <taxon>Dioscorea</taxon>
    </lineage>
</organism>
<dbReference type="Proteomes" id="UP000827976">
    <property type="component" value="Chromosome 11"/>
</dbReference>
<comment type="caution">
    <text evidence="1">The sequence shown here is derived from an EMBL/GenBank/DDBJ whole genome shotgun (WGS) entry which is preliminary data.</text>
</comment>
<sequence length="913" mass="101320">METAAVRGGSIPATSSSSSSLPVRREWRAISEHAYRNNGNEEVEHSKFGRTGERTIYEVQEAVGSLNVDFCAVTINGGNDAVLRKQLLDVCRRREELQQMEIQLKAQTIVQAEIMEVRNSYEAQLKEHSNVTMKLKEQLQEREQHIRELELKVEEKDRELHAVNNEAAWAKEDFLREQNEKLATFRRERDNSEAEKAQHMKQIHDLQEHIKEKESHFLALEEQHRVAQDAILYKDEQLREAQAWIARLQEMGALQSSSLQAELRERTDQFHQYYMGFQRQVMEMERHHVQTIQQLQLEVAEARERNCVHSNSSHAPNGSSMDSSLYNKSQGNENNPVDSVTLNGTSKFMPNGKLNGTASVVSLSNTSSEVECVPGMPVVPSSIVGVGELPSSRHVDHCFPSSQVKSLSSFIMHPHGVPQSLSSTNSFISPFELHQHWQNHQVLPDAAHSTVDNEHQTSKADQNSLESGVHCKYELPVDKKEVREDQLNDHINPQLTSGAKSNEPIAEVQLVKSIEKNRYNMSHEAEESLSTNSQFRGTYGLDPPQLNNELEVVESDERSYQTSPVQHENLSTNSKFHGTHGFDAPQQKNELKVHHETNSPSIVHQKGPTFNLSQQWSGATMPVASTQINSVTFSNIAKCNGNLITSEGSVSDPLASSPLTAGKAIELTLLDERSLLACIVRAIPAGSGNGIRISSTLPNRLGKMLAPLHWHDYKKKYGKLDDFVTQHPELFIIEGDFIHLCEGAQEKISATAAAAKVAAAAASCAPYSSLLPSVAVTPVAQTTRLKKAQLSDSKLLITVQPAEGTDIPNRGDPGGINAQIPKLHSQQLNGFNFNPQQARSDMKILSKTSLTKDIHEIHGSSEMRPDNLPNPVTGNGVNLNRTSLPPSQNKVSSNGRHASGGRRPVGVGFVSRR</sequence>
<reference evidence="2" key="1">
    <citation type="journal article" date="2022" name="Nat. Commun.">
        <title>Chromosome evolution and the genetic basis of agronomically important traits in greater yam.</title>
        <authorList>
            <person name="Bredeson J.V."/>
            <person name="Lyons J.B."/>
            <person name="Oniyinde I.O."/>
            <person name="Okereke N.R."/>
            <person name="Kolade O."/>
            <person name="Nnabue I."/>
            <person name="Nwadili C.O."/>
            <person name="Hribova E."/>
            <person name="Parker M."/>
            <person name="Nwogha J."/>
            <person name="Shu S."/>
            <person name="Carlson J."/>
            <person name="Kariba R."/>
            <person name="Muthemba S."/>
            <person name="Knop K."/>
            <person name="Barton G.J."/>
            <person name="Sherwood A.V."/>
            <person name="Lopez-Montes A."/>
            <person name="Asiedu R."/>
            <person name="Jamnadass R."/>
            <person name="Muchugi A."/>
            <person name="Goodstein D."/>
            <person name="Egesi C.N."/>
            <person name="Featherston J."/>
            <person name="Asfaw A."/>
            <person name="Simpson G.G."/>
            <person name="Dolezel J."/>
            <person name="Hendre P.S."/>
            <person name="Van Deynze A."/>
            <person name="Kumar P.L."/>
            <person name="Obidiegwu J.E."/>
            <person name="Bhattacharjee R."/>
            <person name="Rokhsar D.S."/>
        </authorList>
    </citation>
    <scope>NUCLEOTIDE SEQUENCE [LARGE SCALE GENOMIC DNA]</scope>
    <source>
        <strain evidence="2">cv. TDa95/00328</strain>
    </source>
</reference>
<gene>
    <name evidence="1" type="ORF">IHE45_11G002300</name>
</gene>